<protein>
    <submittedName>
        <fullName evidence="4">D-alanyl-D-alanine carboxypeptidase/D-alanyl-D-alanine-endopeptidase</fullName>
        <ecNumber evidence="4">3.4.16.4</ecNumber>
    </submittedName>
</protein>
<evidence type="ECO:0000313" key="5">
    <source>
        <dbReference type="Proteomes" id="UP000321926"/>
    </source>
</evidence>
<evidence type="ECO:0000256" key="3">
    <source>
        <dbReference type="SAM" id="SignalP"/>
    </source>
</evidence>
<accession>A0A5C8KDI3</accession>
<dbReference type="PANTHER" id="PTHR30023">
    <property type="entry name" value="D-ALANYL-D-ALANINE CARBOXYPEPTIDASE"/>
    <property type="match status" value="1"/>
</dbReference>
<dbReference type="Gene3D" id="3.50.80.20">
    <property type="entry name" value="D-Ala-D-Ala carboxypeptidase C, peptidase S13"/>
    <property type="match status" value="1"/>
</dbReference>
<dbReference type="Gene3D" id="3.40.710.10">
    <property type="entry name" value="DD-peptidase/beta-lactamase superfamily"/>
    <property type="match status" value="2"/>
</dbReference>
<dbReference type="GO" id="GO:0006508">
    <property type="term" value="P:proteolysis"/>
    <property type="evidence" value="ECO:0007669"/>
    <property type="project" value="InterPro"/>
</dbReference>
<keyword evidence="4" id="KW-0121">Carboxypeptidase</keyword>
<dbReference type="PRINTS" id="PR00922">
    <property type="entry name" value="DADACBPTASE3"/>
</dbReference>
<gene>
    <name evidence="4" type="primary">dacB</name>
    <name evidence="4" type="ORF">FVR03_00920</name>
</gene>
<feature type="chain" id="PRO_5022797022" evidence="3">
    <location>
        <begin position="24"/>
        <end position="465"/>
    </location>
</feature>
<dbReference type="PANTHER" id="PTHR30023:SF0">
    <property type="entry name" value="PENICILLIN-SENSITIVE CARBOXYPEPTIDASE A"/>
    <property type="match status" value="1"/>
</dbReference>
<organism evidence="4 5">
    <name type="scientific">Pontibacter qinzhouensis</name>
    <dbReference type="NCBI Taxonomy" id="2603253"/>
    <lineage>
        <taxon>Bacteria</taxon>
        <taxon>Pseudomonadati</taxon>
        <taxon>Bacteroidota</taxon>
        <taxon>Cytophagia</taxon>
        <taxon>Cytophagales</taxon>
        <taxon>Hymenobacteraceae</taxon>
        <taxon>Pontibacter</taxon>
    </lineage>
</organism>
<comment type="caution">
    <text evidence="4">The sequence shown here is derived from an EMBL/GenBank/DDBJ whole genome shotgun (WGS) entry which is preliminary data.</text>
</comment>
<name>A0A5C8KDI3_9BACT</name>
<keyword evidence="4" id="KW-0645">Protease</keyword>
<dbReference type="GO" id="GO:0000270">
    <property type="term" value="P:peptidoglycan metabolic process"/>
    <property type="evidence" value="ECO:0007669"/>
    <property type="project" value="TreeGrafter"/>
</dbReference>
<dbReference type="EMBL" id="VRTY01000002">
    <property type="protein sequence ID" value="TXK52651.1"/>
    <property type="molecule type" value="Genomic_DNA"/>
</dbReference>
<dbReference type="OrthoDB" id="9802627at2"/>
<evidence type="ECO:0000313" key="4">
    <source>
        <dbReference type="EMBL" id="TXK52651.1"/>
    </source>
</evidence>
<evidence type="ECO:0000256" key="2">
    <source>
        <dbReference type="ARBA" id="ARBA00022801"/>
    </source>
</evidence>
<evidence type="ECO:0000256" key="1">
    <source>
        <dbReference type="ARBA" id="ARBA00006096"/>
    </source>
</evidence>
<keyword evidence="5" id="KW-1185">Reference proteome</keyword>
<keyword evidence="2 4" id="KW-0378">Hydrolase</keyword>
<dbReference type="NCBIfam" id="TIGR00666">
    <property type="entry name" value="PBP4"/>
    <property type="match status" value="1"/>
</dbReference>
<dbReference type="InterPro" id="IPR012338">
    <property type="entry name" value="Beta-lactam/transpept-like"/>
</dbReference>
<dbReference type="GO" id="GO:0009002">
    <property type="term" value="F:serine-type D-Ala-D-Ala carboxypeptidase activity"/>
    <property type="evidence" value="ECO:0007669"/>
    <property type="project" value="UniProtKB-EC"/>
</dbReference>
<sequence length="465" mass="50563">MISSSAKAAITCLFLLLQTSAFPQKVSERLAAAFKAFQADPQLRNGMASFYVLDASTGQVVYEQNGSVGLAPASTVKVITSATAYELLGKNFRYETSFAIRKGGEGAALVLVPSGDPTLGSWRWSHTKEEAVLTKIAAAMQATGVKVFNEVLVANDGWNEETIPDGWIWQDVGNYYGAGAAKLNWRENQFDVVLRSGKQVGEAVSVVRTVPALHGYTLQSEVRAAAAGTGDKAYIYFPLQAGAATIRGTIPVNQSAFTISGAMPAPAQQLVGALAQKLQLQGVTMPARATIAPTLMMQPATLTTVHKVVSPPLDSLIYWFNRRSINLYGEALLKTIVYKSTGSANPDQGLHLLRNFWKQRGIPETELNMVDGSGLSPLNRVTTHAQVKVLQYARKQPWFSGFYESLPSINGLKMKSGTIRDVKAFCGYHKSKDGKEYIFAFLVNNYNGTQASITQKMYQVLNELK</sequence>
<reference evidence="4 5" key="1">
    <citation type="submission" date="2019-08" db="EMBL/GenBank/DDBJ databases">
        <authorList>
            <person name="Shi S."/>
        </authorList>
    </citation>
    <scope>NUCLEOTIDE SEQUENCE [LARGE SCALE GENOMIC DNA]</scope>
    <source>
        <strain evidence="4 5">GY10130</strain>
    </source>
</reference>
<dbReference type="Pfam" id="PF02113">
    <property type="entry name" value="Peptidase_S13"/>
    <property type="match status" value="1"/>
</dbReference>
<dbReference type="Proteomes" id="UP000321926">
    <property type="component" value="Unassembled WGS sequence"/>
</dbReference>
<dbReference type="InterPro" id="IPR000667">
    <property type="entry name" value="Peptidase_S13"/>
</dbReference>
<dbReference type="EC" id="3.4.16.4" evidence="4"/>
<feature type="signal peptide" evidence="3">
    <location>
        <begin position="1"/>
        <end position="23"/>
    </location>
</feature>
<dbReference type="RefSeq" id="WP_147919877.1">
    <property type="nucleotide sequence ID" value="NZ_VRTY01000002.1"/>
</dbReference>
<comment type="similarity">
    <text evidence="1">Belongs to the peptidase S13 family.</text>
</comment>
<dbReference type="AlphaFoldDB" id="A0A5C8KDI3"/>
<dbReference type="SUPFAM" id="SSF56601">
    <property type="entry name" value="beta-lactamase/transpeptidase-like"/>
    <property type="match status" value="1"/>
</dbReference>
<keyword evidence="3" id="KW-0732">Signal</keyword>
<proteinExistence type="inferred from homology"/>